<evidence type="ECO:0000256" key="2">
    <source>
        <dbReference type="SAM" id="Phobius"/>
    </source>
</evidence>
<reference evidence="3 4" key="1">
    <citation type="submission" date="2018-01" db="EMBL/GenBank/DDBJ databases">
        <title>Draft genome sequence of Sphaerisporangium sp. 7K107.</title>
        <authorList>
            <person name="Sahin N."/>
            <person name="Saygin H."/>
            <person name="Ay H."/>
        </authorList>
    </citation>
    <scope>NUCLEOTIDE SEQUENCE [LARGE SCALE GENOMIC DNA]</scope>
    <source>
        <strain evidence="3 4">7K107</strain>
    </source>
</reference>
<dbReference type="InterPro" id="IPR010390">
    <property type="entry name" value="ABC-2_transporter-like"/>
</dbReference>
<keyword evidence="2" id="KW-0812">Transmembrane</keyword>
<dbReference type="RefSeq" id="WP_111166737.1">
    <property type="nucleotide sequence ID" value="NZ_POUA01000052.1"/>
</dbReference>
<keyword evidence="2" id="KW-1133">Transmembrane helix</keyword>
<protein>
    <submittedName>
        <fullName evidence="3">ABC transporter permease</fullName>
    </submittedName>
</protein>
<dbReference type="EMBL" id="POUA01000052">
    <property type="protein sequence ID" value="PZG50973.1"/>
    <property type="molecule type" value="Genomic_DNA"/>
</dbReference>
<feature type="transmembrane region" description="Helical" evidence="2">
    <location>
        <begin position="109"/>
        <end position="127"/>
    </location>
</feature>
<dbReference type="Pfam" id="PF06182">
    <property type="entry name" value="ABC2_membrane_6"/>
    <property type="match status" value="1"/>
</dbReference>
<sequence length="312" mass="33333">MSAELRYPAKATSRGRPRNQVAHGPRSRHDGTLVRNPPCAVAPARAPGEAVFQLYARIAWYGFRRYSAYRAAALAGAFTNTVFGILRAYVLIALWQARPGLAGYDVADAVTFCFLTQAFIGPMQLFGGGLGMAERIRSGDAAIDLLRPASLQGWLLADDLGRALYLFLLRSIPPTIVGALLFGLVFPSSAATWAAFAVSMLLGIVVSFGLRYLVDLSACWILDDRGTAQVSLVLSLFFSGMVVPLNIMPGWLGTATNALPWAAMVQVPADVFLGKITVTDALTFQAGWAAVTLALGAVITRAARRKVVIQGG</sequence>
<accession>A0A2W2GTB0</accession>
<keyword evidence="2" id="KW-0472">Membrane</keyword>
<proteinExistence type="predicted"/>
<feature type="transmembrane region" description="Helical" evidence="2">
    <location>
        <begin position="71"/>
        <end position="97"/>
    </location>
</feature>
<feature type="region of interest" description="Disordered" evidence="1">
    <location>
        <begin position="1"/>
        <end position="31"/>
    </location>
</feature>
<evidence type="ECO:0000313" key="4">
    <source>
        <dbReference type="Proteomes" id="UP000248544"/>
    </source>
</evidence>
<organism evidence="3 4">
    <name type="scientific">Spongiactinospora gelatinilytica</name>
    <dbReference type="NCBI Taxonomy" id="2666298"/>
    <lineage>
        <taxon>Bacteria</taxon>
        <taxon>Bacillati</taxon>
        <taxon>Actinomycetota</taxon>
        <taxon>Actinomycetes</taxon>
        <taxon>Streptosporangiales</taxon>
        <taxon>Streptosporangiaceae</taxon>
        <taxon>Spongiactinospora</taxon>
    </lineage>
</organism>
<feature type="transmembrane region" description="Helical" evidence="2">
    <location>
        <begin position="164"/>
        <end position="186"/>
    </location>
</feature>
<feature type="transmembrane region" description="Helical" evidence="2">
    <location>
        <begin position="192"/>
        <end position="214"/>
    </location>
</feature>
<feature type="transmembrane region" description="Helical" evidence="2">
    <location>
        <begin position="226"/>
        <end position="247"/>
    </location>
</feature>
<feature type="transmembrane region" description="Helical" evidence="2">
    <location>
        <begin position="282"/>
        <end position="303"/>
    </location>
</feature>
<dbReference type="PANTHER" id="PTHR36832:SF2">
    <property type="entry name" value="INTEGRAL MEMBRANE PROTEIN"/>
    <property type="match status" value="1"/>
</dbReference>
<dbReference type="AlphaFoldDB" id="A0A2W2GTB0"/>
<evidence type="ECO:0000256" key="1">
    <source>
        <dbReference type="SAM" id="MobiDB-lite"/>
    </source>
</evidence>
<name>A0A2W2GTB0_9ACTN</name>
<dbReference type="PANTHER" id="PTHR36832">
    <property type="entry name" value="SLR1174 PROTEIN-RELATED"/>
    <property type="match status" value="1"/>
</dbReference>
<keyword evidence="4" id="KW-1185">Reference proteome</keyword>
<gene>
    <name evidence="3" type="ORF">C1I98_09645</name>
</gene>
<comment type="caution">
    <text evidence="3">The sequence shown here is derived from an EMBL/GenBank/DDBJ whole genome shotgun (WGS) entry which is preliminary data.</text>
</comment>
<evidence type="ECO:0000313" key="3">
    <source>
        <dbReference type="EMBL" id="PZG50973.1"/>
    </source>
</evidence>
<dbReference type="Proteomes" id="UP000248544">
    <property type="component" value="Unassembled WGS sequence"/>
</dbReference>